<organism evidence="1 2">
    <name type="scientific">Candidatus Anaerotruncus excrementipullorum</name>
    <dbReference type="NCBI Taxonomy" id="2838465"/>
    <lineage>
        <taxon>Bacteria</taxon>
        <taxon>Bacillati</taxon>
        <taxon>Bacillota</taxon>
        <taxon>Clostridia</taxon>
        <taxon>Eubacteriales</taxon>
        <taxon>Oscillospiraceae</taxon>
        <taxon>Anaerotruncus</taxon>
    </lineage>
</organism>
<dbReference type="Pfam" id="PF00300">
    <property type="entry name" value="His_Phos_1"/>
    <property type="match status" value="1"/>
</dbReference>
<dbReference type="PANTHER" id="PTHR48100">
    <property type="entry name" value="BROAD-SPECIFICITY PHOSPHATASE YOR283W-RELATED"/>
    <property type="match status" value="1"/>
</dbReference>
<dbReference type="AlphaFoldDB" id="A0A9D1WQQ9"/>
<dbReference type="EMBL" id="DXES01000092">
    <property type="protein sequence ID" value="HIX65447.1"/>
    <property type="molecule type" value="Genomic_DNA"/>
</dbReference>
<dbReference type="SUPFAM" id="SSF53254">
    <property type="entry name" value="Phosphoglycerate mutase-like"/>
    <property type="match status" value="1"/>
</dbReference>
<dbReference type="InterPro" id="IPR013078">
    <property type="entry name" value="His_Pase_superF_clade-1"/>
</dbReference>
<dbReference type="InterPro" id="IPR029033">
    <property type="entry name" value="His_PPase_superfam"/>
</dbReference>
<dbReference type="GO" id="GO:0016791">
    <property type="term" value="F:phosphatase activity"/>
    <property type="evidence" value="ECO:0007669"/>
    <property type="project" value="TreeGrafter"/>
</dbReference>
<dbReference type="CDD" id="cd07067">
    <property type="entry name" value="HP_PGM_like"/>
    <property type="match status" value="1"/>
</dbReference>
<dbReference type="Proteomes" id="UP000886800">
    <property type="component" value="Unassembled WGS sequence"/>
</dbReference>
<name>A0A9D1WQQ9_9FIRM</name>
<reference evidence="1" key="1">
    <citation type="journal article" date="2021" name="PeerJ">
        <title>Extensive microbial diversity within the chicken gut microbiome revealed by metagenomics and culture.</title>
        <authorList>
            <person name="Gilroy R."/>
            <person name="Ravi A."/>
            <person name="Getino M."/>
            <person name="Pursley I."/>
            <person name="Horton D.L."/>
            <person name="Alikhan N.F."/>
            <person name="Baker D."/>
            <person name="Gharbi K."/>
            <person name="Hall N."/>
            <person name="Watson M."/>
            <person name="Adriaenssens E.M."/>
            <person name="Foster-Nyarko E."/>
            <person name="Jarju S."/>
            <person name="Secka A."/>
            <person name="Antonio M."/>
            <person name="Oren A."/>
            <person name="Chaudhuri R.R."/>
            <person name="La Ragione R."/>
            <person name="Hildebrand F."/>
            <person name="Pallen M.J."/>
        </authorList>
    </citation>
    <scope>NUCLEOTIDE SEQUENCE</scope>
    <source>
        <strain evidence="1">CHK188-5543</strain>
    </source>
</reference>
<dbReference type="SMART" id="SM00855">
    <property type="entry name" value="PGAM"/>
    <property type="match status" value="1"/>
</dbReference>
<evidence type="ECO:0000313" key="2">
    <source>
        <dbReference type="Proteomes" id="UP000886800"/>
    </source>
</evidence>
<reference evidence="1" key="2">
    <citation type="submission" date="2021-04" db="EMBL/GenBank/DDBJ databases">
        <authorList>
            <person name="Gilroy R."/>
        </authorList>
    </citation>
    <scope>NUCLEOTIDE SEQUENCE</scope>
    <source>
        <strain evidence="1">CHK188-5543</strain>
    </source>
</reference>
<gene>
    <name evidence="1" type="ORF">H9736_04290</name>
</gene>
<sequence>MRTYKIHLIRHGLTRGNLEGRYIGVTDLPLCPQGRAQLEELLEQGEYPMVERVYVSPLLRARQTAQLLFPGWEPVELAGLREMDFGAFEGRTGEELEGTPDFASWISSPQAAPPGGESAGQLMQRVAGAIAHIFAQMMEEKLYSVAAVTHGGIIAGLLASMGLPQREAVRWSVGPGEGYTLLLTPQMWMRDQKFEVYGRLPLPRELFAEQADWYCL</sequence>
<dbReference type="Gene3D" id="3.40.50.1240">
    <property type="entry name" value="Phosphoglycerate mutase-like"/>
    <property type="match status" value="1"/>
</dbReference>
<proteinExistence type="predicted"/>
<dbReference type="InterPro" id="IPR050275">
    <property type="entry name" value="PGM_Phosphatase"/>
</dbReference>
<protein>
    <submittedName>
        <fullName evidence="1">Histidine phosphatase family protein</fullName>
    </submittedName>
</protein>
<comment type="caution">
    <text evidence="1">The sequence shown here is derived from an EMBL/GenBank/DDBJ whole genome shotgun (WGS) entry which is preliminary data.</text>
</comment>
<accession>A0A9D1WQQ9</accession>
<evidence type="ECO:0000313" key="1">
    <source>
        <dbReference type="EMBL" id="HIX65447.1"/>
    </source>
</evidence>